<evidence type="ECO:0000256" key="3">
    <source>
        <dbReference type="ARBA" id="ARBA00022723"/>
    </source>
</evidence>
<evidence type="ECO:0000256" key="1">
    <source>
        <dbReference type="ARBA" id="ARBA00001966"/>
    </source>
</evidence>
<dbReference type="EMBL" id="FOFO01000004">
    <property type="protein sequence ID" value="SEP70549.1"/>
    <property type="molecule type" value="Genomic_DNA"/>
</dbReference>
<dbReference type="OrthoDB" id="9801424at2"/>
<dbReference type="SMART" id="SM00729">
    <property type="entry name" value="Elp3"/>
    <property type="match status" value="1"/>
</dbReference>
<organism evidence="8 9">
    <name type="scientific">Ectothiorhodospira magna</name>
    <dbReference type="NCBI Taxonomy" id="867345"/>
    <lineage>
        <taxon>Bacteria</taxon>
        <taxon>Pseudomonadati</taxon>
        <taxon>Pseudomonadota</taxon>
        <taxon>Gammaproteobacteria</taxon>
        <taxon>Chromatiales</taxon>
        <taxon>Ectothiorhodospiraceae</taxon>
        <taxon>Ectothiorhodospira</taxon>
    </lineage>
</organism>
<evidence type="ECO:0000259" key="7">
    <source>
        <dbReference type="PROSITE" id="PS51918"/>
    </source>
</evidence>
<feature type="domain" description="Radical SAM core" evidence="7">
    <location>
        <begin position="186"/>
        <end position="429"/>
    </location>
</feature>
<dbReference type="CDD" id="cd02068">
    <property type="entry name" value="radical_SAM_B12_BD"/>
    <property type="match status" value="1"/>
</dbReference>
<dbReference type="SFLD" id="SFLDG01082">
    <property type="entry name" value="B12-binding_domain_containing"/>
    <property type="match status" value="1"/>
</dbReference>
<dbReference type="Proteomes" id="UP000199496">
    <property type="component" value="Unassembled WGS sequence"/>
</dbReference>
<dbReference type="InterPro" id="IPR006638">
    <property type="entry name" value="Elp3/MiaA/NifB-like_rSAM"/>
</dbReference>
<protein>
    <submittedName>
        <fullName evidence="8">Radical SAM superfamily enzyme YgiQ, UPF0313 family</fullName>
    </submittedName>
</protein>
<dbReference type="PANTHER" id="PTHR43409">
    <property type="entry name" value="ANAEROBIC MAGNESIUM-PROTOPORPHYRIN IX MONOMETHYL ESTER CYCLASE-RELATED"/>
    <property type="match status" value="1"/>
</dbReference>
<accession>A0A1H9A1L0</accession>
<evidence type="ECO:0000256" key="2">
    <source>
        <dbReference type="ARBA" id="ARBA00022691"/>
    </source>
</evidence>
<dbReference type="InterPro" id="IPR058240">
    <property type="entry name" value="rSAM_sf"/>
</dbReference>
<keyword evidence="3" id="KW-0479">Metal-binding</keyword>
<keyword evidence="5" id="KW-0411">Iron-sulfur</keyword>
<comment type="cofactor">
    <cofactor evidence="1">
        <name>[4Fe-4S] cluster</name>
        <dbReference type="ChEBI" id="CHEBI:49883"/>
    </cofactor>
</comment>
<evidence type="ECO:0000259" key="6">
    <source>
        <dbReference type="PROSITE" id="PS51332"/>
    </source>
</evidence>
<keyword evidence="9" id="KW-1185">Reference proteome</keyword>
<dbReference type="Pfam" id="PF04055">
    <property type="entry name" value="Radical_SAM"/>
    <property type="match status" value="1"/>
</dbReference>
<dbReference type="InterPro" id="IPR007197">
    <property type="entry name" value="rSAM"/>
</dbReference>
<dbReference type="RefSeq" id="WP_090203552.1">
    <property type="nucleotide sequence ID" value="NZ_FOFO01000004.1"/>
</dbReference>
<dbReference type="InterPro" id="IPR034466">
    <property type="entry name" value="Methyltransferase_Class_B"/>
</dbReference>
<dbReference type="InterPro" id="IPR051198">
    <property type="entry name" value="BchE-like"/>
</dbReference>
<dbReference type="SFLD" id="SFLDS00029">
    <property type="entry name" value="Radical_SAM"/>
    <property type="match status" value="1"/>
</dbReference>
<reference evidence="8 9" key="1">
    <citation type="submission" date="2016-10" db="EMBL/GenBank/DDBJ databases">
        <authorList>
            <person name="de Groot N.N."/>
        </authorList>
    </citation>
    <scope>NUCLEOTIDE SEQUENCE [LARGE SCALE GENOMIC DNA]</scope>
    <source>
        <strain evidence="8 9">B7-7</strain>
    </source>
</reference>
<dbReference type="STRING" id="867345.SAMN05421693_1045"/>
<dbReference type="PROSITE" id="PS51332">
    <property type="entry name" value="B12_BINDING"/>
    <property type="match status" value="1"/>
</dbReference>
<evidence type="ECO:0000313" key="9">
    <source>
        <dbReference type="Proteomes" id="UP000199496"/>
    </source>
</evidence>
<dbReference type="Gene3D" id="3.80.30.20">
    <property type="entry name" value="tm_1862 like domain"/>
    <property type="match status" value="1"/>
</dbReference>
<sequence>MRFLLVAYDNGSYIHEFPIGLGYIASVIRKMGVDVEVYSQNMHHFPDEHLTDYLDKNKFDFVGVGIIGGYYQYKKILSISKAINKSRNRPFYILGGHGPSPEPEFFLRKTKADCVVIGEGEIIIKNLINAIQNSLSLESIRGIAYWENENSIKINNREELIGNIDGIEWPAYDLFPIDYHRLIRGVGIEKTDFTMVMLSGRGCKFTCNFCYRMDEGFRPRSTESIIEEIKFLKSEYRINYIIFFDELLMSSVSRVEELCNSFIRERLNIKWSCNGRLNYAKKELLLLMKKAGCVFINYGIEAMDDVILKTMKKALTTKVIIKGIESTLEAGISPGYNIIFGNIGENRETLEKGVQFLLKYDDGGQFRTIRPVTPYPGSPLYYYAINKGLLGGCEDFYENKHLNSDLLSVNFTDMTDDEFHEALLEANKRLIKNYFDKKTMETIDQARKLYLESDSNFRGFRQT</sequence>
<dbReference type="Gene3D" id="3.40.50.280">
    <property type="entry name" value="Cobalamin-binding domain"/>
    <property type="match status" value="1"/>
</dbReference>
<keyword evidence="4" id="KW-0408">Iron</keyword>
<feature type="domain" description="B12-binding" evidence="6">
    <location>
        <begin position="2"/>
        <end position="138"/>
    </location>
</feature>
<gene>
    <name evidence="8" type="ORF">SAMN05421693_1045</name>
</gene>
<dbReference type="PROSITE" id="PS51918">
    <property type="entry name" value="RADICAL_SAM"/>
    <property type="match status" value="1"/>
</dbReference>
<dbReference type="GO" id="GO:0031419">
    <property type="term" value="F:cobalamin binding"/>
    <property type="evidence" value="ECO:0007669"/>
    <property type="project" value="InterPro"/>
</dbReference>
<evidence type="ECO:0000256" key="4">
    <source>
        <dbReference type="ARBA" id="ARBA00023004"/>
    </source>
</evidence>
<dbReference type="AlphaFoldDB" id="A0A1H9A1L0"/>
<proteinExistence type="predicted"/>
<dbReference type="GO" id="GO:0051539">
    <property type="term" value="F:4 iron, 4 sulfur cluster binding"/>
    <property type="evidence" value="ECO:0007669"/>
    <property type="project" value="UniProtKB-KW"/>
</dbReference>
<dbReference type="GO" id="GO:0046872">
    <property type="term" value="F:metal ion binding"/>
    <property type="evidence" value="ECO:0007669"/>
    <property type="project" value="UniProtKB-KW"/>
</dbReference>
<keyword evidence="2" id="KW-0949">S-adenosyl-L-methionine</keyword>
<dbReference type="InterPro" id="IPR006158">
    <property type="entry name" value="Cobalamin-bd"/>
</dbReference>
<dbReference type="SUPFAM" id="SSF102114">
    <property type="entry name" value="Radical SAM enzymes"/>
    <property type="match status" value="1"/>
</dbReference>
<evidence type="ECO:0000313" key="8">
    <source>
        <dbReference type="EMBL" id="SEP70549.1"/>
    </source>
</evidence>
<dbReference type="GO" id="GO:0003824">
    <property type="term" value="F:catalytic activity"/>
    <property type="evidence" value="ECO:0007669"/>
    <property type="project" value="InterPro"/>
</dbReference>
<evidence type="ECO:0000256" key="5">
    <source>
        <dbReference type="ARBA" id="ARBA00023014"/>
    </source>
</evidence>
<dbReference type="Pfam" id="PF02310">
    <property type="entry name" value="B12-binding"/>
    <property type="match status" value="1"/>
</dbReference>
<dbReference type="SFLD" id="SFLDG01123">
    <property type="entry name" value="methyltransferase_(Class_B)"/>
    <property type="match status" value="1"/>
</dbReference>
<name>A0A1H9A1L0_9GAMM</name>
<dbReference type="InterPro" id="IPR023404">
    <property type="entry name" value="rSAM_horseshoe"/>
</dbReference>